<dbReference type="GO" id="GO:0035999">
    <property type="term" value="P:tetrahydrofolate interconversion"/>
    <property type="evidence" value="ECO:0007669"/>
    <property type="project" value="TreeGrafter"/>
</dbReference>
<keyword evidence="5" id="KW-0460">Magnesium</keyword>
<evidence type="ECO:0000313" key="7">
    <source>
        <dbReference type="Proteomes" id="UP000326944"/>
    </source>
</evidence>
<dbReference type="GO" id="GO:0046872">
    <property type="term" value="F:metal ion binding"/>
    <property type="evidence" value="ECO:0007669"/>
    <property type="project" value="UniProtKB-KW"/>
</dbReference>
<proteinExistence type="inferred from homology"/>
<evidence type="ECO:0000256" key="1">
    <source>
        <dbReference type="ARBA" id="ARBA00010638"/>
    </source>
</evidence>
<reference evidence="6 7" key="1">
    <citation type="submission" date="2019-09" db="EMBL/GenBank/DDBJ databases">
        <title>Sulfurimonas gotlandica sp. nov., a chemoautotrophic and psychrotolerant epsilonproteobacterium isolated from a pelagic redoxcline, and an emended description of the genus Sulfurimonas.</title>
        <authorList>
            <person name="Wang S."/>
            <person name="Jiang L."/>
            <person name="Shao S."/>
        </authorList>
    </citation>
    <scope>NUCLEOTIDE SEQUENCE [LARGE SCALE GENOMIC DNA]</scope>
    <source>
        <strain evidence="6 7">GYSZ_1</strain>
    </source>
</reference>
<dbReference type="AlphaFoldDB" id="A0A5P8P1F4"/>
<dbReference type="Pfam" id="PF01812">
    <property type="entry name" value="5-FTHF_cyc-lig"/>
    <property type="match status" value="1"/>
</dbReference>
<dbReference type="SUPFAM" id="SSF100950">
    <property type="entry name" value="NagB/RpiA/CoA transferase-like"/>
    <property type="match status" value="1"/>
</dbReference>
<accession>A0A5P8P1F4</accession>
<dbReference type="EC" id="6.3.3.2" evidence="5"/>
<keyword evidence="6" id="KW-0436">Ligase</keyword>
<dbReference type="InterPro" id="IPR024185">
    <property type="entry name" value="FTHF_cligase-like_sf"/>
</dbReference>
<dbReference type="GO" id="GO:0005524">
    <property type="term" value="F:ATP binding"/>
    <property type="evidence" value="ECO:0007669"/>
    <property type="project" value="UniProtKB-KW"/>
</dbReference>
<gene>
    <name evidence="6" type="ORF">FJR48_07195</name>
</gene>
<dbReference type="InterPro" id="IPR037171">
    <property type="entry name" value="NagB/RpiA_transferase-like"/>
</dbReference>
<organism evidence="6 7">
    <name type="scientific">Sulfurimonas lithotrophica</name>
    <dbReference type="NCBI Taxonomy" id="2590022"/>
    <lineage>
        <taxon>Bacteria</taxon>
        <taxon>Pseudomonadati</taxon>
        <taxon>Campylobacterota</taxon>
        <taxon>Epsilonproteobacteria</taxon>
        <taxon>Campylobacterales</taxon>
        <taxon>Sulfurimonadaceae</taxon>
        <taxon>Sulfurimonas</taxon>
    </lineage>
</organism>
<keyword evidence="5" id="KW-0479">Metal-binding</keyword>
<dbReference type="Proteomes" id="UP000326944">
    <property type="component" value="Chromosome"/>
</dbReference>
<keyword evidence="2 4" id="KW-0547">Nucleotide-binding</keyword>
<feature type="binding site" evidence="4">
    <location>
        <begin position="5"/>
        <end position="9"/>
    </location>
    <ligand>
        <name>ATP</name>
        <dbReference type="ChEBI" id="CHEBI:30616"/>
    </ligand>
</feature>
<protein>
    <recommendedName>
        <fullName evidence="5">5-formyltetrahydrofolate cyclo-ligase</fullName>
        <ecNumber evidence="5">6.3.3.2</ecNumber>
    </recommendedName>
</protein>
<dbReference type="RefSeq" id="WP_152307473.1">
    <property type="nucleotide sequence ID" value="NZ_CP043617.1"/>
</dbReference>
<dbReference type="PIRSF" id="PIRSF006806">
    <property type="entry name" value="FTHF_cligase"/>
    <property type="match status" value="1"/>
</dbReference>
<evidence type="ECO:0000256" key="5">
    <source>
        <dbReference type="RuleBase" id="RU361279"/>
    </source>
</evidence>
<keyword evidence="7" id="KW-1185">Reference proteome</keyword>
<comment type="cofactor">
    <cofactor evidence="5">
        <name>Mg(2+)</name>
        <dbReference type="ChEBI" id="CHEBI:18420"/>
    </cofactor>
</comment>
<evidence type="ECO:0000256" key="2">
    <source>
        <dbReference type="ARBA" id="ARBA00022741"/>
    </source>
</evidence>
<dbReference type="PANTHER" id="PTHR23407">
    <property type="entry name" value="ATPASE INHIBITOR/5-FORMYLTETRAHYDROFOLATE CYCLO-LIGASE"/>
    <property type="match status" value="1"/>
</dbReference>
<dbReference type="OrthoDB" id="9801938at2"/>
<dbReference type="NCBIfam" id="TIGR02727">
    <property type="entry name" value="MTHFS_bact"/>
    <property type="match status" value="1"/>
</dbReference>
<keyword evidence="3 4" id="KW-0067">ATP-binding</keyword>
<dbReference type="PANTHER" id="PTHR23407:SF1">
    <property type="entry name" value="5-FORMYLTETRAHYDROFOLATE CYCLO-LIGASE"/>
    <property type="match status" value="1"/>
</dbReference>
<feature type="binding site" evidence="4">
    <location>
        <begin position="127"/>
        <end position="135"/>
    </location>
    <ligand>
        <name>ATP</name>
        <dbReference type="ChEBI" id="CHEBI:30616"/>
    </ligand>
</feature>
<feature type="binding site" evidence="4">
    <location>
        <position position="56"/>
    </location>
    <ligand>
        <name>substrate</name>
    </ligand>
</feature>
<comment type="similarity">
    <text evidence="1 5">Belongs to the 5-formyltetrahydrofolate cyclo-ligase family.</text>
</comment>
<dbReference type="EMBL" id="CP043617">
    <property type="protein sequence ID" value="QFR49529.1"/>
    <property type="molecule type" value="Genomic_DNA"/>
</dbReference>
<name>A0A5P8P1F4_9BACT</name>
<dbReference type="GO" id="GO:0009396">
    <property type="term" value="P:folic acid-containing compound biosynthetic process"/>
    <property type="evidence" value="ECO:0007669"/>
    <property type="project" value="TreeGrafter"/>
</dbReference>
<sequence>MTLTKNSFRQICLKKMKKIPKNSSIYNKNIINNLLMKELKGLNKKNILIYYPLPIEADIRKTILYLRKKNNLFIPFMENESFKIVPFRLPLQKKKFGIYEAGNSFKKINNIDIAIVPVVGVDGNLQRIGFGRGMYDRFFSKLKKRPYTIFTQAKICFTKEYICDHYDVTGDMLLSTDARLIKK</sequence>
<evidence type="ECO:0000256" key="4">
    <source>
        <dbReference type="PIRSR" id="PIRSR006806-1"/>
    </source>
</evidence>
<dbReference type="InterPro" id="IPR002698">
    <property type="entry name" value="FTHF_cligase"/>
</dbReference>
<dbReference type="GO" id="GO:0030272">
    <property type="term" value="F:5-formyltetrahydrofolate cyclo-ligase activity"/>
    <property type="evidence" value="ECO:0007669"/>
    <property type="project" value="UniProtKB-EC"/>
</dbReference>
<evidence type="ECO:0000313" key="6">
    <source>
        <dbReference type="EMBL" id="QFR49529.1"/>
    </source>
</evidence>
<dbReference type="Gene3D" id="3.40.50.10420">
    <property type="entry name" value="NagB/RpiA/CoA transferase-like"/>
    <property type="match status" value="1"/>
</dbReference>
<evidence type="ECO:0000256" key="3">
    <source>
        <dbReference type="ARBA" id="ARBA00022840"/>
    </source>
</evidence>
<dbReference type="KEGG" id="sulg:FJR48_07195"/>
<comment type="catalytic activity">
    <reaction evidence="5">
        <text>(6S)-5-formyl-5,6,7,8-tetrahydrofolate + ATP = (6R)-5,10-methenyltetrahydrofolate + ADP + phosphate</text>
        <dbReference type="Rhea" id="RHEA:10488"/>
        <dbReference type="ChEBI" id="CHEBI:30616"/>
        <dbReference type="ChEBI" id="CHEBI:43474"/>
        <dbReference type="ChEBI" id="CHEBI:57455"/>
        <dbReference type="ChEBI" id="CHEBI:57457"/>
        <dbReference type="ChEBI" id="CHEBI:456216"/>
        <dbReference type="EC" id="6.3.3.2"/>
    </reaction>
</comment>